<keyword evidence="3" id="KW-0547">Nucleotide-binding</keyword>
<evidence type="ECO:0000259" key="6">
    <source>
        <dbReference type="PROSITE" id="PS50011"/>
    </source>
</evidence>
<dbReference type="Proteomes" id="UP000266234">
    <property type="component" value="Unassembled WGS sequence"/>
</dbReference>
<dbReference type="GO" id="GO:0043484">
    <property type="term" value="P:regulation of RNA splicing"/>
    <property type="evidence" value="ECO:0007669"/>
    <property type="project" value="TreeGrafter"/>
</dbReference>
<accession>A0A395SY00</accession>
<sequence length="179" mass="20387">MVPDIKADNIMFDIRDDSVLTAFGEQELNDPSPRKEEWGAPILCDFGSAVVGDIEHTEDIQPDIYRAPEVILEAPWTYQDDIWNTGCMIWDLFEGGHLFTGYDAEFQTYRSRAHLAEIISILGQPPESLIQSGKSSRKFFTDKAKLAWTLVPNVSSSLTSYFTLQETFVKIFKSRKELK</sequence>
<protein>
    <submittedName>
        <fullName evidence="7">Cmgc srpk kinase</fullName>
    </submittedName>
</protein>
<evidence type="ECO:0000256" key="1">
    <source>
        <dbReference type="ARBA" id="ARBA00022527"/>
    </source>
</evidence>
<keyword evidence="8" id="KW-1185">Reference proteome</keyword>
<evidence type="ECO:0000256" key="5">
    <source>
        <dbReference type="ARBA" id="ARBA00022840"/>
    </source>
</evidence>
<dbReference type="PROSITE" id="PS50011">
    <property type="entry name" value="PROTEIN_KINASE_DOM"/>
    <property type="match status" value="1"/>
</dbReference>
<keyword evidence="2" id="KW-0808">Transferase</keyword>
<dbReference type="PANTHER" id="PTHR45646:SF11">
    <property type="entry name" value="SERINE_THREONINE-PROTEIN KINASE DOA"/>
    <property type="match status" value="1"/>
</dbReference>
<dbReference type="SUPFAM" id="SSF56112">
    <property type="entry name" value="Protein kinase-like (PK-like)"/>
    <property type="match status" value="1"/>
</dbReference>
<evidence type="ECO:0000256" key="3">
    <source>
        <dbReference type="ARBA" id="ARBA00022741"/>
    </source>
</evidence>
<reference evidence="7 8" key="1">
    <citation type="journal article" date="2018" name="PLoS Pathog.">
        <title>Evolution of structural diversity of trichothecenes, a family of toxins produced by plant pathogenic and entomopathogenic fungi.</title>
        <authorList>
            <person name="Proctor R.H."/>
            <person name="McCormick S.P."/>
            <person name="Kim H.S."/>
            <person name="Cardoza R.E."/>
            <person name="Stanley A.M."/>
            <person name="Lindo L."/>
            <person name="Kelly A."/>
            <person name="Brown D.W."/>
            <person name="Lee T."/>
            <person name="Vaughan M.M."/>
            <person name="Alexander N.J."/>
            <person name="Busman M."/>
            <person name="Gutierrez S."/>
        </authorList>
    </citation>
    <scope>NUCLEOTIDE SEQUENCE [LARGE SCALE GENOMIC DNA]</scope>
    <source>
        <strain evidence="7 8">NRRL 20695</strain>
    </source>
</reference>
<dbReference type="Gene3D" id="1.10.510.10">
    <property type="entry name" value="Transferase(Phosphotransferase) domain 1"/>
    <property type="match status" value="1"/>
</dbReference>
<dbReference type="InterPro" id="IPR011009">
    <property type="entry name" value="Kinase-like_dom_sf"/>
</dbReference>
<dbReference type="GO" id="GO:0004674">
    <property type="term" value="F:protein serine/threonine kinase activity"/>
    <property type="evidence" value="ECO:0007669"/>
    <property type="project" value="UniProtKB-KW"/>
</dbReference>
<keyword evidence="4 7" id="KW-0418">Kinase</keyword>
<dbReference type="STRING" id="694270.A0A395SY00"/>
<dbReference type="PANTHER" id="PTHR45646">
    <property type="entry name" value="SERINE/THREONINE-PROTEIN KINASE DOA-RELATED"/>
    <property type="match status" value="1"/>
</dbReference>
<evidence type="ECO:0000313" key="8">
    <source>
        <dbReference type="Proteomes" id="UP000266234"/>
    </source>
</evidence>
<dbReference type="EMBL" id="PXOG01000104">
    <property type="protein sequence ID" value="RGP76942.1"/>
    <property type="molecule type" value="Genomic_DNA"/>
</dbReference>
<evidence type="ECO:0000256" key="2">
    <source>
        <dbReference type="ARBA" id="ARBA00022679"/>
    </source>
</evidence>
<dbReference type="OrthoDB" id="5979581at2759"/>
<organism evidence="7 8">
    <name type="scientific">Fusarium longipes</name>
    <dbReference type="NCBI Taxonomy" id="694270"/>
    <lineage>
        <taxon>Eukaryota</taxon>
        <taxon>Fungi</taxon>
        <taxon>Dikarya</taxon>
        <taxon>Ascomycota</taxon>
        <taxon>Pezizomycotina</taxon>
        <taxon>Sordariomycetes</taxon>
        <taxon>Hypocreomycetidae</taxon>
        <taxon>Hypocreales</taxon>
        <taxon>Nectriaceae</taxon>
        <taxon>Fusarium</taxon>
    </lineage>
</organism>
<comment type="caution">
    <text evidence="7">The sequence shown here is derived from an EMBL/GenBank/DDBJ whole genome shotgun (WGS) entry which is preliminary data.</text>
</comment>
<evidence type="ECO:0000313" key="7">
    <source>
        <dbReference type="EMBL" id="RGP76942.1"/>
    </source>
</evidence>
<dbReference type="InterPro" id="IPR051175">
    <property type="entry name" value="CLK_kinases"/>
</dbReference>
<dbReference type="GO" id="GO:0005524">
    <property type="term" value="F:ATP binding"/>
    <property type="evidence" value="ECO:0007669"/>
    <property type="project" value="UniProtKB-KW"/>
</dbReference>
<dbReference type="AlphaFoldDB" id="A0A395SY00"/>
<keyword evidence="1" id="KW-0723">Serine/threonine-protein kinase</keyword>
<name>A0A395SY00_9HYPO</name>
<feature type="domain" description="Protein kinase" evidence="6">
    <location>
        <begin position="1"/>
        <end position="179"/>
    </location>
</feature>
<dbReference type="GO" id="GO:0005634">
    <property type="term" value="C:nucleus"/>
    <property type="evidence" value="ECO:0007669"/>
    <property type="project" value="TreeGrafter"/>
</dbReference>
<keyword evidence="5" id="KW-0067">ATP-binding</keyword>
<gene>
    <name evidence="7" type="ORF">FLONG3_5026</name>
</gene>
<dbReference type="Pfam" id="PF00069">
    <property type="entry name" value="Pkinase"/>
    <property type="match status" value="1"/>
</dbReference>
<proteinExistence type="predicted"/>
<dbReference type="InterPro" id="IPR000719">
    <property type="entry name" value="Prot_kinase_dom"/>
</dbReference>
<evidence type="ECO:0000256" key="4">
    <source>
        <dbReference type="ARBA" id="ARBA00022777"/>
    </source>
</evidence>